<dbReference type="Pfam" id="PF04509">
    <property type="entry name" value="CheC"/>
    <property type="match status" value="1"/>
</dbReference>
<dbReference type="Gene3D" id="3.40.1550.10">
    <property type="entry name" value="CheC-like"/>
    <property type="match status" value="1"/>
</dbReference>
<dbReference type="GO" id="GO:0016787">
    <property type="term" value="F:hydrolase activity"/>
    <property type="evidence" value="ECO:0007669"/>
    <property type="project" value="UniProtKB-KW"/>
</dbReference>
<dbReference type="Proteomes" id="UP000033869">
    <property type="component" value="Unassembled WGS sequence"/>
</dbReference>
<name>A0A0G0Z6I7_UNCC2</name>
<evidence type="ECO:0000256" key="1">
    <source>
        <dbReference type="ARBA" id="ARBA00022500"/>
    </source>
</evidence>
<dbReference type="PANTHER" id="PTHR43693:SF1">
    <property type="entry name" value="PROTEIN PHOSPHATASE CHEZ"/>
    <property type="match status" value="1"/>
</dbReference>
<sequence>METVPQLDQLLADIQLNKLVSGIQSKLNEALHSLTRREVNLNLKTSGLMPITEAQKLVQNISGQATTVYIPIMGDVVGDIFVFLPGELANGLADILIGKEPGTTITIGEFEDSAIKEFGNITFGVIITEIANALKLPMMLTVPNLATDMANALLDQVLIEYGETAMDMLAFELPFTVEPISLEGNFLILFDKKSSDLILSKLTGLNIKRSTVEGGACGEH</sequence>
<protein>
    <submittedName>
        <fullName evidence="4">CheC, inhibitor of MCP methylation</fullName>
    </submittedName>
</protein>
<evidence type="ECO:0000313" key="5">
    <source>
        <dbReference type="Proteomes" id="UP000033869"/>
    </source>
</evidence>
<comment type="caution">
    <text evidence="4">The sequence shown here is derived from an EMBL/GenBank/DDBJ whole genome shotgun (WGS) entry which is preliminary data.</text>
</comment>
<dbReference type="InterPro" id="IPR007597">
    <property type="entry name" value="CheC"/>
</dbReference>
<gene>
    <name evidence="4" type="ORF">UU65_C0006G0008</name>
</gene>
<dbReference type="PANTHER" id="PTHR43693">
    <property type="entry name" value="PROTEIN PHOSPHATASE CHEZ"/>
    <property type="match status" value="1"/>
</dbReference>
<dbReference type="SUPFAM" id="SSF103039">
    <property type="entry name" value="CheC-like"/>
    <property type="match status" value="1"/>
</dbReference>
<reference evidence="4 5" key="1">
    <citation type="journal article" date="2015" name="Nature">
        <title>rRNA introns, odd ribosomes, and small enigmatic genomes across a large radiation of phyla.</title>
        <authorList>
            <person name="Brown C.T."/>
            <person name="Hug L.A."/>
            <person name="Thomas B.C."/>
            <person name="Sharon I."/>
            <person name="Castelle C.J."/>
            <person name="Singh A."/>
            <person name="Wilkins M.J."/>
            <person name="Williams K.H."/>
            <person name="Banfield J.F."/>
        </authorList>
    </citation>
    <scope>NUCLEOTIDE SEQUENCE [LARGE SCALE GENOMIC DNA]</scope>
</reference>
<dbReference type="GO" id="GO:0006935">
    <property type="term" value="P:chemotaxis"/>
    <property type="evidence" value="ECO:0007669"/>
    <property type="project" value="UniProtKB-KW"/>
</dbReference>
<dbReference type="InterPro" id="IPR028976">
    <property type="entry name" value="CheC-like_sf"/>
</dbReference>
<keyword evidence="1" id="KW-0145">Chemotaxis</keyword>
<organism evidence="4 5">
    <name type="scientific">candidate division CPR2 bacterium GW2011_GWC1_41_48</name>
    <dbReference type="NCBI Taxonomy" id="1618344"/>
    <lineage>
        <taxon>Bacteria</taxon>
        <taxon>Bacteria division CPR2</taxon>
    </lineage>
</organism>
<evidence type="ECO:0000256" key="2">
    <source>
        <dbReference type="ARBA" id="ARBA00022801"/>
    </source>
</evidence>
<dbReference type="AlphaFoldDB" id="A0A0G0Z6I7"/>
<keyword evidence="2" id="KW-0378">Hydrolase</keyword>
<feature type="domain" description="CheC-like protein" evidence="3">
    <location>
        <begin position="110"/>
        <end position="144"/>
    </location>
</feature>
<evidence type="ECO:0000313" key="4">
    <source>
        <dbReference type="EMBL" id="KKS08638.1"/>
    </source>
</evidence>
<proteinExistence type="predicted"/>
<accession>A0A0G0Z6I7</accession>
<evidence type="ECO:0000259" key="3">
    <source>
        <dbReference type="Pfam" id="PF04509"/>
    </source>
</evidence>
<dbReference type="CDD" id="cd17909">
    <property type="entry name" value="CheC_ClassI"/>
    <property type="match status" value="1"/>
</dbReference>
<dbReference type="EMBL" id="LCBL01000006">
    <property type="protein sequence ID" value="KKS08638.1"/>
    <property type="molecule type" value="Genomic_DNA"/>
</dbReference>
<dbReference type="InterPro" id="IPR050992">
    <property type="entry name" value="CheZ_family_phosphatases"/>
</dbReference>